<feature type="region of interest" description="Disordered" evidence="2">
    <location>
        <begin position="190"/>
        <end position="259"/>
    </location>
</feature>
<feature type="compositionally biased region" description="Basic and acidic residues" evidence="2">
    <location>
        <begin position="328"/>
        <end position="344"/>
    </location>
</feature>
<dbReference type="Proteomes" id="UP001296104">
    <property type="component" value="Unassembled WGS sequence"/>
</dbReference>
<keyword evidence="1" id="KW-0175">Coiled coil</keyword>
<evidence type="ECO:0000313" key="4">
    <source>
        <dbReference type="Proteomes" id="UP001296104"/>
    </source>
</evidence>
<feature type="region of interest" description="Disordered" evidence="2">
    <location>
        <begin position="287"/>
        <end position="357"/>
    </location>
</feature>
<proteinExistence type="predicted"/>
<organism evidence="3 4">
    <name type="scientific">Lecanosticta acicola</name>
    <dbReference type="NCBI Taxonomy" id="111012"/>
    <lineage>
        <taxon>Eukaryota</taxon>
        <taxon>Fungi</taxon>
        <taxon>Dikarya</taxon>
        <taxon>Ascomycota</taxon>
        <taxon>Pezizomycotina</taxon>
        <taxon>Dothideomycetes</taxon>
        <taxon>Dothideomycetidae</taxon>
        <taxon>Mycosphaerellales</taxon>
        <taxon>Mycosphaerellaceae</taxon>
        <taxon>Lecanosticta</taxon>
    </lineage>
</organism>
<feature type="coiled-coil region" evidence="1">
    <location>
        <begin position="43"/>
        <end position="111"/>
    </location>
</feature>
<feature type="compositionally biased region" description="Polar residues" evidence="2">
    <location>
        <begin position="221"/>
        <end position="234"/>
    </location>
</feature>
<feature type="region of interest" description="Disordered" evidence="2">
    <location>
        <begin position="131"/>
        <end position="171"/>
    </location>
</feature>
<dbReference type="EMBL" id="CAVMBE010000002">
    <property type="protein sequence ID" value="CAK3782502.1"/>
    <property type="molecule type" value="Genomic_DNA"/>
</dbReference>
<evidence type="ECO:0000313" key="3">
    <source>
        <dbReference type="EMBL" id="CAK3782502.1"/>
    </source>
</evidence>
<comment type="caution">
    <text evidence="3">The sequence shown here is derived from an EMBL/GenBank/DDBJ whole genome shotgun (WGS) entry which is preliminary data.</text>
</comment>
<feature type="compositionally biased region" description="Low complexity" evidence="2">
    <location>
        <begin position="312"/>
        <end position="327"/>
    </location>
</feature>
<gene>
    <name evidence="3" type="ORF">LECACI_7A000588</name>
</gene>
<evidence type="ECO:0000256" key="1">
    <source>
        <dbReference type="SAM" id="Coils"/>
    </source>
</evidence>
<accession>A0AAI8VVF8</accession>
<feature type="compositionally biased region" description="Polar residues" evidence="2">
    <location>
        <begin position="347"/>
        <end position="357"/>
    </location>
</feature>
<feature type="compositionally biased region" description="Polar residues" evidence="2">
    <location>
        <begin position="249"/>
        <end position="259"/>
    </location>
</feature>
<evidence type="ECO:0000256" key="2">
    <source>
        <dbReference type="SAM" id="MobiDB-lite"/>
    </source>
</evidence>
<protein>
    <submittedName>
        <fullName evidence="3">Uncharacterized protein</fullName>
    </submittedName>
</protein>
<reference evidence="3" key="1">
    <citation type="submission" date="2023-11" db="EMBL/GenBank/DDBJ databases">
        <authorList>
            <person name="Alioto T."/>
            <person name="Alioto T."/>
            <person name="Gomez Garrido J."/>
        </authorList>
    </citation>
    <scope>NUCLEOTIDE SEQUENCE</scope>
</reference>
<name>A0AAI8VVF8_9PEZI</name>
<feature type="compositionally biased region" description="Basic and acidic residues" evidence="2">
    <location>
        <begin position="199"/>
        <end position="215"/>
    </location>
</feature>
<keyword evidence="4" id="KW-1185">Reference proteome</keyword>
<dbReference type="AlphaFoldDB" id="A0AAI8VVF8"/>
<sequence>MDRLCEAVAQFADQYKDEQKKIAQVCKDVAQVSEDIATIKLNVSQRVQELGELQKKADELESDFDFHDVLVQPTESEVQQLKERISRLEDLKGEVDQLQDIRSQVEQLLQERVVDKALLAQQQAYIDEMPGTAPTARRVPSALPNPSSQTCGRSDEPGSDENLYDATPKATRQRQALTTIAREATALVDSTASAAQKRTARERNSSSMVREEAAPKKSAKLQLQPQDGQRTPNTLRRCRASSDLKKQASSESVRSGSNTDMALRNAHSATLNELASSPVSQNDIHTRFPFRSQKQLKSLPRAAPARQAEISAPQAEVTASQAAASAVEPRRSERVHKPNKRYDESVDLSNSKAVRNV</sequence>